<accession>A0A023WYY3</accession>
<sequence>MGGWRLSVGINQRVSLRKFIDDIRRWVNDGKSDEWIASALGTSSSSVQSFRSRNGIYRRTAGPFLPEIGEHSSYEGVLEEGPGLWFDPSVNEDERWKKNWSDVNDVDIHITASRIYIVRHERDRD</sequence>
<evidence type="ECO:0000313" key="1">
    <source>
        <dbReference type="EMBL" id="AHY45293.1"/>
    </source>
</evidence>
<reference evidence="1 2" key="1">
    <citation type="submission" date="2014-03" db="EMBL/GenBank/DDBJ databases">
        <title>Complete genome sequence of the Radio-Resistant Rubrobacter radiotolerans RSPS-4.</title>
        <authorList>
            <person name="Egas C.C."/>
            <person name="Barroso C.C."/>
            <person name="Froufe H.J.C."/>
            <person name="Pacheco J.J."/>
            <person name="Albuquerque L.L."/>
            <person name="da Costa M.M.S."/>
        </authorList>
    </citation>
    <scope>NUCLEOTIDE SEQUENCE [LARGE SCALE GENOMIC DNA]</scope>
    <source>
        <strain evidence="1 2">RSPS-4</strain>
    </source>
</reference>
<evidence type="ECO:0000313" key="2">
    <source>
        <dbReference type="Proteomes" id="UP000025229"/>
    </source>
</evidence>
<protein>
    <submittedName>
        <fullName evidence="1">Uncharacterized protein</fullName>
    </submittedName>
</protein>
<dbReference type="eggNOG" id="COG1278">
    <property type="taxonomic scope" value="Bacteria"/>
</dbReference>
<keyword evidence="2" id="KW-1185">Reference proteome</keyword>
<dbReference type="HOGENOM" id="CLU_1991036_0_0_11"/>
<proteinExistence type="predicted"/>
<dbReference type="STRING" id="42256.RradSPS_0010"/>
<dbReference type="AlphaFoldDB" id="A0A023WYY3"/>
<dbReference type="EMBL" id="CP007514">
    <property type="protein sequence ID" value="AHY45293.1"/>
    <property type="molecule type" value="Genomic_DNA"/>
</dbReference>
<gene>
    <name evidence="1" type="ORF">RradSPS_0010</name>
</gene>
<dbReference type="KEGG" id="rrd:RradSPS_0010"/>
<dbReference type="Proteomes" id="UP000025229">
    <property type="component" value="Chromosome"/>
</dbReference>
<name>A0A023WYY3_RUBRA</name>
<organism evidence="1 2">
    <name type="scientific">Rubrobacter radiotolerans</name>
    <name type="common">Arthrobacter radiotolerans</name>
    <dbReference type="NCBI Taxonomy" id="42256"/>
    <lineage>
        <taxon>Bacteria</taxon>
        <taxon>Bacillati</taxon>
        <taxon>Actinomycetota</taxon>
        <taxon>Rubrobacteria</taxon>
        <taxon>Rubrobacterales</taxon>
        <taxon>Rubrobacteraceae</taxon>
        <taxon>Rubrobacter</taxon>
    </lineage>
</organism>